<feature type="domain" description="Polyphosphate kinase middle" evidence="12">
    <location>
        <begin position="393"/>
        <end position="568"/>
    </location>
</feature>
<protein>
    <recommendedName>
        <fullName evidence="8 9">Polyphosphate kinase</fullName>
        <ecNumber evidence="8 9">2.7.4.1</ecNumber>
    </recommendedName>
    <alternativeName>
        <fullName evidence="8">ATP-polyphosphate phosphotransferase</fullName>
    </alternativeName>
    <alternativeName>
        <fullName evidence="8">Polyphosphoric acid kinase</fullName>
    </alternativeName>
</protein>
<sequence length="953" mass="108259">MRLYSRPEGTYKRLIPSSFTNILTTVTIANPASDSPADFGHRRLDLENYDDVYVIGDVHGCLETLETLLSRLELGPNDLGIFVGDLVRKGPASDAVLERVRTTSQLLSVRGNNEQKVLDGDVTLESLDERAHEYLESLPTAISWDGGLVVHGGVEPGRSLSAHSNEEVLTMRAPGGDGYDGPFWFETYEGPPRVFFGHTVLEDPLESEWAIGLDTGCVYGGSLTAYDVRRDRFISVSTSGHKERSDEKIVTPPNGVESVSDTDEGDASAIDLDDSAYYLNRELSELAFQRRVLHEVLDDEQPLLERTKFLAILTTNMDEFFRKRIGGLKQQIAAGIAEQTPDGRTPTEQWEAALEEAQLLFERQSRCYREEIHPALAANDIRIVDYDTLSAAEQTRLCEHFESSILPTLTPLTFDPAHPFPFISNQSLSLAVLTRERADAEVTFSRVKIPRNQRRFVQIGDETRYVPLEDVVRSNLELLFPDVEIVDTALFRVTRNAEVRRDEDVAEDLIEMIEEVIEERRFATVVRLEIERDAPDAIRDVLTRELELDDREVFELDAPLEYRDLLELTALERPELQVADWTPQPHPRLGGAEETNIFDSVREQDVLVHHPYHAFEGTVQRFLETAANDPDVLAIKAAIYRTASDSQIIESLIEAAQNGKQVAVMVELKARFDEQNNLEWANRLEEEGIHVAYGTVGYKTHTKTSLVVRREDDAVRLYSHIGTGNYHSETAKHYEDLGLLTANRDIGQDLVRLFNYFTGHSMHREYRKLLIAPGNMRERFTDLIRAEAERARAGEDARIVAKMNRLEDPDIVRELYRASMAGVEIDLIVRDICRLRPGLEGISETITVHSVVGRFLEHSRMFYFRDGGDGRYYIGSADWMTRNLDSRVEAVTPINEDRLQTRLREILETLLQDTTNRWTMNADGSYDRCQPSTDDSRINAHETFMQSAREQRQ</sequence>
<accession>A0A4D6HLG7</accession>
<evidence type="ECO:0000256" key="9">
    <source>
        <dbReference type="RuleBase" id="RU003800"/>
    </source>
</evidence>
<feature type="binding site" evidence="8">
    <location>
        <position position="734"/>
    </location>
    <ligand>
        <name>ATP</name>
        <dbReference type="ChEBI" id="CHEBI:30616"/>
    </ligand>
</feature>
<feature type="region of interest" description="Disordered" evidence="10">
    <location>
        <begin position="244"/>
        <end position="266"/>
    </location>
</feature>
<evidence type="ECO:0000256" key="3">
    <source>
        <dbReference type="ARBA" id="ARBA00022723"/>
    </source>
</evidence>
<dbReference type="InterPro" id="IPR036832">
    <property type="entry name" value="PPK_N_dom_sf"/>
</dbReference>
<dbReference type="AlphaFoldDB" id="A0A4D6HLG7"/>
<evidence type="ECO:0000259" key="15">
    <source>
        <dbReference type="Pfam" id="PF17941"/>
    </source>
</evidence>
<organism evidence="16 17">
    <name type="scientific">Natronorubrum bangense</name>
    <dbReference type="NCBI Taxonomy" id="61858"/>
    <lineage>
        <taxon>Archaea</taxon>
        <taxon>Methanobacteriati</taxon>
        <taxon>Methanobacteriota</taxon>
        <taxon>Stenosarchaea group</taxon>
        <taxon>Halobacteria</taxon>
        <taxon>Halobacteriales</taxon>
        <taxon>Natrialbaceae</taxon>
        <taxon>Natronorubrum</taxon>
    </lineage>
</organism>
<dbReference type="CDD" id="cd09165">
    <property type="entry name" value="PLDc_PaPPK1_C1_like"/>
    <property type="match status" value="1"/>
</dbReference>
<feature type="binding site" evidence="8">
    <location>
        <position position="641"/>
    </location>
    <ligand>
        <name>Mg(2+)</name>
        <dbReference type="ChEBI" id="CHEBI:18420"/>
    </ligand>
</feature>
<feature type="binding site" evidence="8">
    <location>
        <position position="316"/>
    </location>
    <ligand>
        <name>ATP</name>
        <dbReference type="ChEBI" id="CHEBI:30616"/>
    </ligand>
</feature>
<dbReference type="Proteomes" id="UP000296822">
    <property type="component" value="Chromosome"/>
</dbReference>
<comment type="catalytic activity">
    <reaction evidence="8 9">
        <text>[phosphate](n) + ATP = [phosphate](n+1) + ADP</text>
        <dbReference type="Rhea" id="RHEA:19573"/>
        <dbReference type="Rhea" id="RHEA-COMP:9859"/>
        <dbReference type="Rhea" id="RHEA-COMP:14280"/>
        <dbReference type="ChEBI" id="CHEBI:16838"/>
        <dbReference type="ChEBI" id="CHEBI:30616"/>
        <dbReference type="ChEBI" id="CHEBI:456216"/>
        <dbReference type="EC" id="2.7.4.1"/>
    </reaction>
</comment>
<evidence type="ECO:0000259" key="14">
    <source>
        <dbReference type="Pfam" id="PF13090"/>
    </source>
</evidence>
<feature type="binding site" evidence="8">
    <location>
        <position position="671"/>
    </location>
    <ligand>
        <name>Mg(2+)</name>
        <dbReference type="ChEBI" id="CHEBI:18420"/>
    </ligand>
</feature>
<dbReference type="GO" id="GO:0005524">
    <property type="term" value="F:ATP binding"/>
    <property type="evidence" value="ECO:0007669"/>
    <property type="project" value="UniProtKB-KW"/>
</dbReference>
<dbReference type="SUPFAM" id="SSF56024">
    <property type="entry name" value="Phospholipase D/nuclease"/>
    <property type="match status" value="2"/>
</dbReference>
<evidence type="ECO:0000256" key="1">
    <source>
        <dbReference type="ARBA" id="ARBA00022553"/>
    </source>
</evidence>
<dbReference type="SUPFAM" id="SSF143724">
    <property type="entry name" value="PHP14-like"/>
    <property type="match status" value="1"/>
</dbReference>
<evidence type="ECO:0000259" key="11">
    <source>
        <dbReference type="Pfam" id="PF00149"/>
    </source>
</evidence>
<feature type="binding site" evidence="8">
    <location>
        <position position="830"/>
    </location>
    <ligand>
        <name>ATP</name>
        <dbReference type="ChEBI" id="CHEBI:30616"/>
    </ligand>
</feature>
<keyword evidence="4 8" id="KW-0547">Nucleotide-binding</keyword>
<dbReference type="EC" id="2.7.4.1" evidence="8 9"/>
<evidence type="ECO:0000313" key="17">
    <source>
        <dbReference type="Proteomes" id="UP000296822"/>
    </source>
</evidence>
<dbReference type="InterPro" id="IPR025200">
    <property type="entry name" value="PPK_C_dom2"/>
</dbReference>
<dbReference type="SUPFAM" id="SSF56300">
    <property type="entry name" value="Metallo-dependent phosphatases"/>
    <property type="match status" value="1"/>
</dbReference>
<feature type="domain" description="Polyphosphate kinase C-terminal" evidence="14">
    <location>
        <begin position="769"/>
        <end position="936"/>
    </location>
</feature>
<evidence type="ECO:0000256" key="2">
    <source>
        <dbReference type="ARBA" id="ARBA00022679"/>
    </source>
</evidence>
<evidence type="ECO:0000256" key="10">
    <source>
        <dbReference type="SAM" id="MobiDB-lite"/>
    </source>
</evidence>
<dbReference type="Gene3D" id="3.30.870.10">
    <property type="entry name" value="Endonuclease Chain A"/>
    <property type="match status" value="2"/>
</dbReference>
<keyword evidence="7 8" id="KW-0460">Magnesium</keyword>
<feature type="domain" description="Polyphosphate kinase N-terminal" evidence="13">
    <location>
        <begin position="278"/>
        <end position="384"/>
    </location>
</feature>
<dbReference type="HAMAP" id="MF_00347">
    <property type="entry name" value="Polyphosphate_kinase"/>
    <property type="match status" value="1"/>
</dbReference>
<comment type="similarity">
    <text evidence="8 9">Belongs to the polyphosphate kinase 1 (PPK1) family.</text>
</comment>
<keyword evidence="2 8" id="KW-0808">Transferase</keyword>
<dbReference type="EMBL" id="CP031305">
    <property type="protein sequence ID" value="QCC53932.1"/>
    <property type="molecule type" value="Genomic_DNA"/>
</dbReference>
<dbReference type="InterPro" id="IPR025198">
    <property type="entry name" value="PPK_N_dom"/>
</dbReference>
<evidence type="ECO:0000256" key="5">
    <source>
        <dbReference type="ARBA" id="ARBA00022777"/>
    </source>
</evidence>
<gene>
    <name evidence="16" type="primary">ppk1</name>
    <name evidence="8" type="synonym">ppk</name>
    <name evidence="16" type="ORF">DV706_05155</name>
</gene>
<dbReference type="Pfam" id="PF17941">
    <property type="entry name" value="PP_kinase_C_1"/>
    <property type="match status" value="1"/>
</dbReference>
<dbReference type="InterPro" id="IPR004843">
    <property type="entry name" value="Calcineurin-like_PHP"/>
</dbReference>
<evidence type="ECO:0000313" key="16">
    <source>
        <dbReference type="EMBL" id="QCC53932.1"/>
    </source>
</evidence>
<dbReference type="Gene3D" id="3.30.1840.10">
    <property type="entry name" value="Polyphosphate kinase middle domain"/>
    <property type="match status" value="1"/>
</dbReference>
<dbReference type="InterPro" id="IPR036830">
    <property type="entry name" value="PP_kinase_middle_dom_sf"/>
</dbReference>
<reference evidence="16 17" key="1">
    <citation type="journal article" date="2019" name="Nat. Commun.">
        <title>A new type of DNA phosphorothioation-based antiviral system in archaea.</title>
        <authorList>
            <person name="Xiong L."/>
            <person name="Liu S."/>
            <person name="Chen S."/>
            <person name="Xiao Y."/>
            <person name="Zhu B."/>
            <person name="Gao Y."/>
            <person name="Zhang Y."/>
            <person name="Chen B."/>
            <person name="Luo J."/>
            <person name="Deng Z."/>
            <person name="Chen X."/>
            <person name="Wang L."/>
            <person name="Chen S."/>
        </authorList>
    </citation>
    <scope>NUCLEOTIDE SEQUENCE [LARGE SCALE GENOMIC DNA]</scope>
    <source>
        <strain evidence="16 17">JCM 10635</strain>
    </source>
</reference>
<dbReference type="Gene3D" id="1.20.58.310">
    <property type="entry name" value="Polyphosphate kinase N-terminal domain"/>
    <property type="match status" value="1"/>
</dbReference>
<evidence type="ECO:0000259" key="12">
    <source>
        <dbReference type="Pfam" id="PF02503"/>
    </source>
</evidence>
<keyword evidence="3 8" id="KW-0479">Metal-binding</keyword>
<dbReference type="Gene3D" id="3.60.21.10">
    <property type="match status" value="1"/>
</dbReference>
<dbReference type="KEGG" id="nbg:DV706_05155"/>
<feature type="active site" description="Phosphohistidine intermediate" evidence="8">
    <location>
        <position position="701"/>
    </location>
</feature>
<dbReference type="Pfam" id="PF00149">
    <property type="entry name" value="Metallophos"/>
    <property type="match status" value="1"/>
</dbReference>
<dbReference type="Pfam" id="PF02503">
    <property type="entry name" value="PP_kinase"/>
    <property type="match status" value="1"/>
</dbReference>
<dbReference type="GO" id="GO:0046872">
    <property type="term" value="F:metal ion binding"/>
    <property type="evidence" value="ECO:0007669"/>
    <property type="project" value="UniProtKB-KW"/>
</dbReference>
<dbReference type="CDD" id="cd09168">
    <property type="entry name" value="PLDc_PaPPK1_C2_like"/>
    <property type="match status" value="1"/>
</dbReference>
<dbReference type="InterPro" id="IPR029052">
    <property type="entry name" value="Metallo-depent_PP-like"/>
</dbReference>
<dbReference type="InterPro" id="IPR041108">
    <property type="entry name" value="PP_kinase_C_1"/>
</dbReference>
<evidence type="ECO:0000256" key="4">
    <source>
        <dbReference type="ARBA" id="ARBA00022741"/>
    </source>
</evidence>
<keyword evidence="1 8" id="KW-0597">Phosphoprotein</keyword>
<feature type="domain" description="Polyphosphate kinase C-terminal" evidence="15">
    <location>
        <begin position="596"/>
        <end position="761"/>
    </location>
</feature>
<keyword evidence="5 8" id="KW-0418">Kinase</keyword>
<evidence type="ECO:0000256" key="7">
    <source>
        <dbReference type="ARBA" id="ARBA00022842"/>
    </source>
</evidence>
<dbReference type="GO" id="GO:0008976">
    <property type="term" value="F:polyphosphate kinase activity"/>
    <property type="evidence" value="ECO:0007669"/>
    <property type="project" value="UniProtKB-UniRule"/>
</dbReference>
<dbReference type="SUPFAM" id="SSF140356">
    <property type="entry name" value="PPK N-terminal domain-like"/>
    <property type="match status" value="1"/>
</dbReference>
<comment type="function">
    <text evidence="8 9">Catalyzes the reversible transfer of the terminal phosphate of ATP to form a long-chain polyphosphate (polyP).</text>
</comment>
<comment type="PTM">
    <text evidence="8 9">An intermediate of this reaction is the autophosphorylated ppk in which a phosphate is covalently linked to a histidine residue through a N-P bond.</text>
</comment>
<evidence type="ECO:0000256" key="6">
    <source>
        <dbReference type="ARBA" id="ARBA00022840"/>
    </source>
</evidence>
<comment type="cofactor">
    <cofactor evidence="8">
        <name>Mg(2+)</name>
        <dbReference type="ChEBI" id="CHEBI:18420"/>
    </cofactor>
</comment>
<dbReference type="FunFam" id="3.30.870.10:FF:000001">
    <property type="entry name" value="Polyphosphate kinase"/>
    <property type="match status" value="1"/>
</dbReference>
<name>A0A4D6HLG7_9EURY</name>
<dbReference type="InterPro" id="IPR024953">
    <property type="entry name" value="PP_kinase_middle"/>
</dbReference>
<dbReference type="InterPro" id="IPR003414">
    <property type="entry name" value="PP_kinase"/>
</dbReference>
<feature type="domain" description="Calcineurin-like phosphoesterase" evidence="11">
    <location>
        <begin position="52"/>
        <end position="202"/>
    </location>
</feature>
<dbReference type="NCBIfam" id="NF003917">
    <property type="entry name" value="PRK05443.1-1"/>
    <property type="match status" value="1"/>
</dbReference>
<evidence type="ECO:0000256" key="8">
    <source>
        <dbReference type="HAMAP-Rule" id="MF_00347"/>
    </source>
</evidence>
<feature type="binding site" evidence="8">
    <location>
        <position position="858"/>
    </location>
    <ligand>
        <name>ATP</name>
        <dbReference type="ChEBI" id="CHEBI:30616"/>
    </ligand>
</feature>
<dbReference type="GO" id="GO:0009358">
    <property type="term" value="C:polyphosphate kinase complex"/>
    <property type="evidence" value="ECO:0007669"/>
    <property type="project" value="InterPro"/>
</dbReference>
<dbReference type="GO" id="GO:0016787">
    <property type="term" value="F:hydrolase activity"/>
    <property type="evidence" value="ECO:0007669"/>
    <property type="project" value="InterPro"/>
</dbReference>
<dbReference type="PANTHER" id="PTHR30218:SF0">
    <property type="entry name" value="POLYPHOSPHATE KINASE"/>
    <property type="match status" value="1"/>
</dbReference>
<dbReference type="Pfam" id="PF13089">
    <property type="entry name" value="PP_kinase_N"/>
    <property type="match status" value="1"/>
</dbReference>
<dbReference type="NCBIfam" id="TIGR03705">
    <property type="entry name" value="poly_P_kin"/>
    <property type="match status" value="1"/>
</dbReference>
<keyword evidence="6 8" id="KW-0067">ATP-binding</keyword>
<dbReference type="NCBIfam" id="NF003918">
    <property type="entry name" value="PRK05443.1-2"/>
    <property type="match status" value="1"/>
</dbReference>
<dbReference type="NCBIfam" id="NF003921">
    <property type="entry name" value="PRK05443.2-2"/>
    <property type="match status" value="1"/>
</dbReference>
<dbReference type="GO" id="GO:0006799">
    <property type="term" value="P:polyphosphate biosynthetic process"/>
    <property type="evidence" value="ECO:0007669"/>
    <property type="project" value="UniProtKB-UniRule"/>
</dbReference>
<evidence type="ECO:0000259" key="13">
    <source>
        <dbReference type="Pfam" id="PF13089"/>
    </source>
</evidence>
<dbReference type="Pfam" id="PF13090">
    <property type="entry name" value="PP_kinase_C"/>
    <property type="match status" value="1"/>
</dbReference>
<proteinExistence type="inferred from homology"/>
<dbReference type="PANTHER" id="PTHR30218">
    <property type="entry name" value="POLYPHOSPHATE KINASE"/>
    <property type="match status" value="1"/>
</dbReference>